<evidence type="ECO:0000259" key="2">
    <source>
        <dbReference type="Pfam" id="PF22936"/>
    </source>
</evidence>
<gene>
    <name evidence="3" type="ORF">ODALV1_LOCUS21915</name>
</gene>
<accession>A0ABP1RGK6</accession>
<reference evidence="3 4" key="1">
    <citation type="submission" date="2024-08" db="EMBL/GenBank/DDBJ databases">
        <authorList>
            <person name="Cucini C."/>
            <person name="Frati F."/>
        </authorList>
    </citation>
    <scope>NUCLEOTIDE SEQUENCE [LARGE SCALE GENOMIC DNA]</scope>
</reference>
<dbReference type="Pfam" id="PF22936">
    <property type="entry name" value="Pol_BBD"/>
    <property type="match status" value="1"/>
</dbReference>
<evidence type="ECO:0000313" key="4">
    <source>
        <dbReference type="Proteomes" id="UP001642540"/>
    </source>
</evidence>
<keyword evidence="1" id="KW-0812">Transmembrane</keyword>
<keyword evidence="1" id="KW-0472">Membrane</keyword>
<protein>
    <recommendedName>
        <fullName evidence="2">Retrovirus-related Pol polyprotein from transposon TNT 1-94-like beta-barrel domain-containing protein</fullName>
    </recommendedName>
</protein>
<organism evidence="3 4">
    <name type="scientific">Orchesella dallaii</name>
    <dbReference type="NCBI Taxonomy" id="48710"/>
    <lineage>
        <taxon>Eukaryota</taxon>
        <taxon>Metazoa</taxon>
        <taxon>Ecdysozoa</taxon>
        <taxon>Arthropoda</taxon>
        <taxon>Hexapoda</taxon>
        <taxon>Collembola</taxon>
        <taxon>Entomobryomorpha</taxon>
        <taxon>Entomobryoidea</taxon>
        <taxon>Orchesellidae</taxon>
        <taxon>Orchesellinae</taxon>
        <taxon>Orchesella</taxon>
    </lineage>
</organism>
<sequence length="175" mass="19380">MAIDISEHQNPALVSDSGATHHITGRKDWFISYEPFTTEKPVYLTDQSKTKAKGEGTNSVPLLWRRGTTLVTSGHYHANLLVKFVSPCSMLRNGTVHQDLTDVVYNKCEEIYNELFLDEIEIMCPKSYWSDFLDRQRRAIFGLFILGIIAVAQVVAAGLGVAGFAVSVSNANTLA</sequence>
<keyword evidence="1" id="KW-1133">Transmembrane helix</keyword>
<name>A0ABP1RGK6_9HEXA</name>
<evidence type="ECO:0000313" key="3">
    <source>
        <dbReference type="EMBL" id="CAL8127619.1"/>
    </source>
</evidence>
<feature type="domain" description="Retrovirus-related Pol polyprotein from transposon TNT 1-94-like beta-barrel" evidence="2">
    <location>
        <begin position="15"/>
        <end position="60"/>
    </location>
</feature>
<dbReference type="Proteomes" id="UP001642540">
    <property type="component" value="Unassembled WGS sequence"/>
</dbReference>
<keyword evidence="4" id="KW-1185">Reference proteome</keyword>
<evidence type="ECO:0000256" key="1">
    <source>
        <dbReference type="SAM" id="Phobius"/>
    </source>
</evidence>
<dbReference type="InterPro" id="IPR054722">
    <property type="entry name" value="PolX-like_BBD"/>
</dbReference>
<dbReference type="EMBL" id="CAXLJM020000072">
    <property type="protein sequence ID" value="CAL8127619.1"/>
    <property type="molecule type" value="Genomic_DNA"/>
</dbReference>
<comment type="caution">
    <text evidence="3">The sequence shown here is derived from an EMBL/GenBank/DDBJ whole genome shotgun (WGS) entry which is preliminary data.</text>
</comment>
<proteinExistence type="predicted"/>
<feature type="transmembrane region" description="Helical" evidence="1">
    <location>
        <begin position="140"/>
        <end position="166"/>
    </location>
</feature>